<evidence type="ECO:0000256" key="4">
    <source>
        <dbReference type="ARBA" id="ARBA00022737"/>
    </source>
</evidence>
<feature type="transmembrane region" description="Helical" evidence="7">
    <location>
        <begin position="767"/>
        <end position="790"/>
    </location>
</feature>
<sequence length="945" mass="105052">MVFYPTCSAIPGGELAALLDLADTTTVGWNTTNTADVCHWGGVTCRDDTVVELYLRRKGLTGHLPESIGNLTHLERFDVTYNDLSGQIPETIGNLVHLEYFDVYGNYLSGKLPASMGNLKSINYLDVGANQLTGQVSMLRSLTSLEYLNLFSNEFADSLDFLSDLSSLIKLFLTFNDFYGKIPPAVSELCAKETTGCDFSDNNRLCGDGERVIGYTCSPCPSKASCAANGECHNGFKSSDYFCSTCPINHFDAGGSCVKCAGGAFGVVAPVLLFIAVILIIVTTIWFLKRLNITKDHHVNKVFNLNMDTQTKAKQGTTIVQVLSEASKFNNLPYPQWFLSFSLFAILLTMPFQPQPACVTDLNLTSYQNGVATFVFVEFIIQFLMRLHSIPLLRNCISTKAKERCQVLASILATIAIVPILRVALDAPTLLSTTFEKVAANTQNFEVMIEAIIDIILNFATAIFIVAYMHFRVQTMAWKYCVERRKYMESPEQYASDEDSQLKKGLPFLASFCANYTPRSLFHESKATRRKIFCYLIPALTSIVEVGASAIQVAIGNGSMMKKLELSFPTFSSFLPTRMDVATIPLTMSCIQTILFQATHFLYLRHVAKRPYLSFRASKFLGDALNDTEVLITRVLCITPMLFTILQALSTASNDDKALEVAGHVFAILVLLGILWSMKRLIFGLTDPFKSFRDSTGQDEDSRQTRAHSAASEEGVSDKIEAMMNTKDVIERWKLERALDWEVMSEEEKARWKVETGHNHPSILKMLGLVIACVGGVIFLFISFLLLVIHSASNNWAQWLWFTAAILGFIFVDAYAVKCLSGEEGDIIHSYLRGFFRSTSKQAKDEEVDDVEVEIENGDEENPMAEEEEVVSSPVHSNENNKNTPTPTPNPTDKVVELTEVNQPSRPRQNSHKRPSIIRTPSSKPSVPVSTLTKKFEAPQKSAAL</sequence>
<feature type="compositionally biased region" description="Low complexity" evidence="6">
    <location>
        <begin position="871"/>
        <end position="885"/>
    </location>
</feature>
<evidence type="ECO:0000256" key="5">
    <source>
        <dbReference type="ARBA" id="ARBA00023136"/>
    </source>
</evidence>
<keyword evidence="2" id="KW-0433">Leucine-rich repeat</keyword>
<dbReference type="EMBL" id="BRXY01000074">
    <property type="protein sequence ID" value="GMH61932.1"/>
    <property type="molecule type" value="Genomic_DNA"/>
</dbReference>
<comment type="caution">
    <text evidence="9">The sequence shown here is derived from an EMBL/GenBank/DDBJ whole genome shotgun (WGS) entry which is preliminary data.</text>
</comment>
<comment type="subcellular location">
    <subcellularLocation>
        <location evidence="1">Membrane</location>
        <topology evidence="1">Single-pass membrane protein</topology>
    </subcellularLocation>
</comment>
<dbReference type="GO" id="GO:0033612">
    <property type="term" value="F:receptor serine/threonine kinase binding"/>
    <property type="evidence" value="ECO:0007669"/>
    <property type="project" value="TreeGrafter"/>
</dbReference>
<evidence type="ECO:0000256" key="7">
    <source>
        <dbReference type="SAM" id="Phobius"/>
    </source>
</evidence>
<dbReference type="Proteomes" id="UP001165085">
    <property type="component" value="Unassembled WGS sequence"/>
</dbReference>
<dbReference type="PANTHER" id="PTHR48056">
    <property type="entry name" value="LRR RECEPTOR-LIKE SERINE/THREONINE-PROTEIN KINASE-RELATED"/>
    <property type="match status" value="1"/>
</dbReference>
<evidence type="ECO:0000256" key="6">
    <source>
        <dbReference type="SAM" id="MobiDB-lite"/>
    </source>
</evidence>
<name>A0A9W6ZWX2_9STRA</name>
<evidence type="ECO:0000256" key="1">
    <source>
        <dbReference type="ARBA" id="ARBA00004167"/>
    </source>
</evidence>
<evidence type="ECO:0000256" key="3">
    <source>
        <dbReference type="ARBA" id="ARBA00022729"/>
    </source>
</evidence>
<dbReference type="Gene3D" id="3.80.10.10">
    <property type="entry name" value="Ribonuclease Inhibitor"/>
    <property type="match status" value="1"/>
</dbReference>
<dbReference type="AlphaFoldDB" id="A0A9W6ZWX2"/>
<feature type="transmembrane region" description="Helical" evidence="7">
    <location>
        <begin position="661"/>
        <end position="678"/>
    </location>
</feature>
<protein>
    <recommendedName>
        <fullName evidence="8">Disease resistance R13L4/SHOC-2-like LRR domain-containing protein</fullName>
    </recommendedName>
</protein>
<gene>
    <name evidence="9" type="ORF">TrST_g1068</name>
</gene>
<feature type="transmembrane region" description="Helical" evidence="7">
    <location>
        <begin position="582"/>
        <end position="603"/>
    </location>
</feature>
<dbReference type="GO" id="GO:0016020">
    <property type="term" value="C:membrane"/>
    <property type="evidence" value="ECO:0007669"/>
    <property type="project" value="UniProtKB-SubCell"/>
</dbReference>
<dbReference type="InterPro" id="IPR055414">
    <property type="entry name" value="LRR_R13L4/SHOC2-like"/>
</dbReference>
<feature type="compositionally biased region" description="Acidic residues" evidence="6">
    <location>
        <begin position="855"/>
        <end position="870"/>
    </location>
</feature>
<keyword evidence="3" id="KW-0732">Signal</keyword>
<feature type="transmembrane region" description="Helical" evidence="7">
    <location>
        <begin position="532"/>
        <end position="555"/>
    </location>
</feature>
<dbReference type="SUPFAM" id="SSF52058">
    <property type="entry name" value="L domain-like"/>
    <property type="match status" value="1"/>
</dbReference>
<dbReference type="PANTHER" id="PTHR48056:SF26">
    <property type="entry name" value="MDIS1-INTERACTING RECEPTOR LIKE KINASE 1"/>
    <property type="match status" value="1"/>
</dbReference>
<proteinExistence type="predicted"/>
<keyword evidence="7" id="KW-1133">Transmembrane helix</keyword>
<evidence type="ECO:0000256" key="2">
    <source>
        <dbReference type="ARBA" id="ARBA00022614"/>
    </source>
</evidence>
<dbReference type="OrthoDB" id="39747at2759"/>
<feature type="transmembrane region" description="Helical" evidence="7">
    <location>
        <begin position="445"/>
        <end position="469"/>
    </location>
</feature>
<feature type="transmembrane region" description="Helical" evidence="7">
    <location>
        <begin position="624"/>
        <end position="649"/>
    </location>
</feature>
<organism evidence="9 10">
    <name type="scientific">Triparma strigata</name>
    <dbReference type="NCBI Taxonomy" id="1606541"/>
    <lineage>
        <taxon>Eukaryota</taxon>
        <taxon>Sar</taxon>
        <taxon>Stramenopiles</taxon>
        <taxon>Ochrophyta</taxon>
        <taxon>Bolidophyceae</taxon>
        <taxon>Parmales</taxon>
        <taxon>Triparmaceae</taxon>
        <taxon>Triparma</taxon>
    </lineage>
</organism>
<feature type="transmembrane region" description="Helical" evidence="7">
    <location>
        <begin position="337"/>
        <end position="354"/>
    </location>
</feature>
<feature type="transmembrane region" description="Helical" evidence="7">
    <location>
        <begin position="264"/>
        <end position="288"/>
    </location>
</feature>
<dbReference type="InterPro" id="IPR050647">
    <property type="entry name" value="Plant_LRR-RLKs"/>
</dbReference>
<keyword evidence="5 7" id="KW-0472">Membrane</keyword>
<feature type="region of interest" description="Disordered" evidence="6">
    <location>
        <begin position="694"/>
        <end position="715"/>
    </location>
</feature>
<feature type="transmembrane region" description="Helical" evidence="7">
    <location>
        <begin position="366"/>
        <end position="385"/>
    </location>
</feature>
<evidence type="ECO:0000313" key="9">
    <source>
        <dbReference type="EMBL" id="GMH61932.1"/>
    </source>
</evidence>
<feature type="region of interest" description="Disordered" evidence="6">
    <location>
        <begin position="855"/>
        <end position="945"/>
    </location>
</feature>
<evidence type="ECO:0000259" key="8">
    <source>
        <dbReference type="Pfam" id="PF23598"/>
    </source>
</evidence>
<feature type="domain" description="Disease resistance R13L4/SHOC-2-like LRR" evidence="8">
    <location>
        <begin position="62"/>
        <end position="171"/>
    </location>
</feature>
<feature type="transmembrane region" description="Helical" evidence="7">
    <location>
        <begin position="796"/>
        <end position="817"/>
    </location>
</feature>
<accession>A0A9W6ZWX2</accession>
<evidence type="ECO:0000313" key="10">
    <source>
        <dbReference type="Proteomes" id="UP001165085"/>
    </source>
</evidence>
<dbReference type="FunFam" id="3.80.10.10:FF:000400">
    <property type="entry name" value="Nuclear pore complex protein NUP107"/>
    <property type="match status" value="1"/>
</dbReference>
<keyword evidence="10" id="KW-1185">Reference proteome</keyword>
<dbReference type="Pfam" id="PF23598">
    <property type="entry name" value="LRR_14"/>
    <property type="match status" value="1"/>
</dbReference>
<feature type="compositionally biased region" description="Low complexity" evidence="6">
    <location>
        <begin position="921"/>
        <end position="930"/>
    </location>
</feature>
<dbReference type="InterPro" id="IPR032675">
    <property type="entry name" value="LRR_dom_sf"/>
</dbReference>
<keyword evidence="7" id="KW-0812">Transmembrane</keyword>
<reference evidence="10" key="1">
    <citation type="journal article" date="2023" name="Commun. Biol.">
        <title>Genome analysis of Parmales, the sister group of diatoms, reveals the evolutionary specialization of diatoms from phago-mixotrophs to photoautotrophs.</title>
        <authorList>
            <person name="Ban H."/>
            <person name="Sato S."/>
            <person name="Yoshikawa S."/>
            <person name="Yamada K."/>
            <person name="Nakamura Y."/>
            <person name="Ichinomiya M."/>
            <person name="Sato N."/>
            <person name="Blanc-Mathieu R."/>
            <person name="Endo H."/>
            <person name="Kuwata A."/>
            <person name="Ogata H."/>
        </authorList>
    </citation>
    <scope>NUCLEOTIDE SEQUENCE [LARGE SCALE GENOMIC DNA]</scope>
    <source>
        <strain evidence="10">NIES 3701</strain>
    </source>
</reference>
<keyword evidence="4" id="KW-0677">Repeat</keyword>
<feature type="transmembrane region" description="Helical" evidence="7">
    <location>
        <begin position="405"/>
        <end position="425"/>
    </location>
</feature>